<feature type="region of interest" description="Disordered" evidence="1">
    <location>
        <begin position="136"/>
        <end position="162"/>
    </location>
</feature>
<accession>A0A0G4H188</accession>
<name>A0A0G4H188_VITBC</name>
<keyword evidence="3" id="KW-1185">Reference proteome</keyword>
<dbReference type="Proteomes" id="UP000041254">
    <property type="component" value="Unassembled WGS sequence"/>
</dbReference>
<sequence length="219" mass="24740">MSITKRLGADLRAAGATRSSWGVGGLLVVRCRRRVRRTIRLITQATFATVVVKLLHCYRDFIRYQDARPEQQQDLATAAKQPQDDTTALPDVPVPQVQPTGTQRTSLLPFPDLSLAYSTITSSQSCSMSFMHLPQPSVPVSKDTSRKVSHEEGGEEDEHPGARRTAFHSMGECLFAADTYVVFKSHLALILRNDYWIYCLHHRRQQLTKLVDQLYTTHM</sequence>
<proteinExistence type="predicted"/>
<dbReference type="AlphaFoldDB" id="A0A0G4H188"/>
<evidence type="ECO:0000313" key="3">
    <source>
        <dbReference type="Proteomes" id="UP000041254"/>
    </source>
</evidence>
<dbReference type="VEuPathDB" id="CryptoDB:Vbra_22433"/>
<protein>
    <submittedName>
        <fullName evidence="2">Uncharacterized protein</fullName>
    </submittedName>
</protein>
<evidence type="ECO:0000313" key="2">
    <source>
        <dbReference type="EMBL" id="CEM37313.1"/>
    </source>
</evidence>
<feature type="compositionally biased region" description="Basic and acidic residues" evidence="1">
    <location>
        <begin position="143"/>
        <end position="152"/>
    </location>
</feature>
<gene>
    <name evidence="2" type="ORF">Vbra_22433</name>
</gene>
<dbReference type="OrthoDB" id="5570127at2759"/>
<feature type="region of interest" description="Disordered" evidence="1">
    <location>
        <begin position="73"/>
        <end position="103"/>
    </location>
</feature>
<dbReference type="InParanoid" id="A0A0G4H188"/>
<evidence type="ECO:0000256" key="1">
    <source>
        <dbReference type="SAM" id="MobiDB-lite"/>
    </source>
</evidence>
<reference evidence="2 3" key="1">
    <citation type="submission" date="2014-11" db="EMBL/GenBank/DDBJ databases">
        <authorList>
            <person name="Zhu J."/>
            <person name="Qi W."/>
            <person name="Song R."/>
        </authorList>
    </citation>
    <scope>NUCLEOTIDE SEQUENCE [LARGE SCALE GENOMIC DNA]</scope>
</reference>
<dbReference type="EMBL" id="CDMY01000936">
    <property type="protein sequence ID" value="CEM37313.1"/>
    <property type="molecule type" value="Genomic_DNA"/>
</dbReference>
<organism evidence="2 3">
    <name type="scientific">Vitrella brassicaformis (strain CCMP3155)</name>
    <dbReference type="NCBI Taxonomy" id="1169540"/>
    <lineage>
        <taxon>Eukaryota</taxon>
        <taxon>Sar</taxon>
        <taxon>Alveolata</taxon>
        <taxon>Colpodellida</taxon>
        <taxon>Vitrellaceae</taxon>
        <taxon>Vitrella</taxon>
    </lineage>
</organism>